<accession>A0A8H7SJW3</accession>
<evidence type="ECO:0000256" key="1">
    <source>
        <dbReference type="SAM" id="MobiDB-lite"/>
    </source>
</evidence>
<dbReference type="AlphaFoldDB" id="A0A8H7SJW3"/>
<name>A0A8H7SJW3_9FUNG</name>
<protein>
    <recommendedName>
        <fullName evidence="4">Arrestin C-terminal-like domain-containing protein</fullName>
    </recommendedName>
</protein>
<feature type="compositionally biased region" description="Basic and acidic residues" evidence="1">
    <location>
        <begin position="621"/>
        <end position="634"/>
    </location>
</feature>
<evidence type="ECO:0000313" key="2">
    <source>
        <dbReference type="EMBL" id="KAG2229606.1"/>
    </source>
</evidence>
<evidence type="ECO:0000313" key="3">
    <source>
        <dbReference type="Proteomes" id="UP000613177"/>
    </source>
</evidence>
<dbReference type="Gene3D" id="2.60.40.640">
    <property type="match status" value="1"/>
</dbReference>
<evidence type="ECO:0008006" key="4">
    <source>
        <dbReference type="Google" id="ProtNLM"/>
    </source>
</evidence>
<sequence length="656" mass="74058">MKEGIQFINIEPLVGHLNFIGPPKEHTTTDHSQILKGNIILKLNKSMKAKSMTVKFKGHSQVHNYPNTVDSLPQQAISLPLLPKLKTKVLSKSIIYPVGEHIIPWELEIPNIYPRSFLAHKRGSVQYKVELKISLGINKKAITASHPIIIHRHLIASQELVSLIHTNKYEHTTNKFRYEIEGPSIICVEQDYFPVTIKCNKPVKFIYTQIIQTEIYRCRNISKAEADMAITASKKNSTIIGGQTYESFKNGDSGLSKFFKRIQPVTLNTIDQDHQLLPLLLLHDLGSSVLTPAIESPLVAIYHQLEVTFNFGGHELEEIRAKIPVLVSSVPDSIIKHDKTRKKYEMEIQLHKSPISYEVIDTSVPSSKKTVHRSTMDESVISTMKDSLVGLHNEKTLKKALSDQNLQQPKFKEIHRRSITPPPPPKPNMLDTKLANALESNTSIISPITPSRPTLIDYSKPDDLVLQPPTETFVGLLPPPRRARKKEVSNDISCRRTTSRSSNYPFPATGSRSTSPISIHTPIEYNMHAHLSSSDSIISTPPLSPPPTTPRTMIRLNQSKSSCTNTGSDYAAHYKRRSNSIDNGINNEDYTKSITSHYFCAELPPIPPAITRQKLPSIPTAEEKEEHRKTRMYYEDESDEEEVDDADVYNFFLQQI</sequence>
<feature type="region of interest" description="Disordered" evidence="1">
    <location>
        <begin position="610"/>
        <end position="641"/>
    </location>
</feature>
<feature type="compositionally biased region" description="Polar residues" evidence="1">
    <location>
        <begin position="490"/>
        <end position="517"/>
    </location>
</feature>
<gene>
    <name evidence="2" type="ORF">INT48_007030</name>
</gene>
<dbReference type="Proteomes" id="UP000613177">
    <property type="component" value="Unassembled WGS sequence"/>
</dbReference>
<feature type="region of interest" description="Disordered" evidence="1">
    <location>
        <begin position="481"/>
        <end position="517"/>
    </location>
</feature>
<proteinExistence type="predicted"/>
<comment type="caution">
    <text evidence="2">The sequence shown here is derived from an EMBL/GenBank/DDBJ whole genome shotgun (WGS) entry which is preliminary data.</text>
</comment>
<reference evidence="2" key="1">
    <citation type="submission" date="2021-01" db="EMBL/GenBank/DDBJ databases">
        <title>Metabolic potential, ecology and presence of endohyphal bacteria is reflected in genomic diversity of Mucoromycotina.</title>
        <authorList>
            <person name="Muszewska A."/>
            <person name="Okrasinska A."/>
            <person name="Steczkiewicz K."/>
            <person name="Drgas O."/>
            <person name="Orlowska M."/>
            <person name="Perlinska-Lenart U."/>
            <person name="Aleksandrzak-Piekarczyk T."/>
            <person name="Szatraj K."/>
            <person name="Zielenkiewicz U."/>
            <person name="Pilsyk S."/>
            <person name="Malc E."/>
            <person name="Mieczkowski P."/>
            <person name="Kruszewska J.S."/>
            <person name="Biernat P."/>
            <person name="Pawlowska J."/>
        </authorList>
    </citation>
    <scope>NUCLEOTIDE SEQUENCE</scope>
    <source>
        <strain evidence="2">WA0000018081</strain>
    </source>
</reference>
<dbReference type="InterPro" id="IPR014752">
    <property type="entry name" value="Arrestin-like_C"/>
</dbReference>
<keyword evidence="3" id="KW-1185">Reference proteome</keyword>
<dbReference type="SUPFAM" id="SSF81296">
    <property type="entry name" value="E set domains"/>
    <property type="match status" value="1"/>
</dbReference>
<dbReference type="EMBL" id="JAEPRE010000258">
    <property type="protein sequence ID" value="KAG2229606.1"/>
    <property type="molecule type" value="Genomic_DNA"/>
</dbReference>
<organism evidence="2 3">
    <name type="scientific">Thamnidium elegans</name>
    <dbReference type="NCBI Taxonomy" id="101142"/>
    <lineage>
        <taxon>Eukaryota</taxon>
        <taxon>Fungi</taxon>
        <taxon>Fungi incertae sedis</taxon>
        <taxon>Mucoromycota</taxon>
        <taxon>Mucoromycotina</taxon>
        <taxon>Mucoromycetes</taxon>
        <taxon>Mucorales</taxon>
        <taxon>Mucorineae</taxon>
        <taxon>Mucoraceae</taxon>
        <taxon>Thamnidium</taxon>
    </lineage>
</organism>
<dbReference type="InterPro" id="IPR014756">
    <property type="entry name" value="Ig_E-set"/>
</dbReference>
<dbReference type="OrthoDB" id="2333384at2759"/>